<dbReference type="AlphaFoldDB" id="A0AAU9NGM2"/>
<accession>A0AAU9NGM2</accession>
<organism evidence="1 2">
    <name type="scientific">Lactuca virosa</name>
    <dbReference type="NCBI Taxonomy" id="75947"/>
    <lineage>
        <taxon>Eukaryota</taxon>
        <taxon>Viridiplantae</taxon>
        <taxon>Streptophyta</taxon>
        <taxon>Embryophyta</taxon>
        <taxon>Tracheophyta</taxon>
        <taxon>Spermatophyta</taxon>
        <taxon>Magnoliopsida</taxon>
        <taxon>eudicotyledons</taxon>
        <taxon>Gunneridae</taxon>
        <taxon>Pentapetalae</taxon>
        <taxon>asterids</taxon>
        <taxon>campanulids</taxon>
        <taxon>Asterales</taxon>
        <taxon>Asteraceae</taxon>
        <taxon>Cichorioideae</taxon>
        <taxon>Cichorieae</taxon>
        <taxon>Lactucinae</taxon>
        <taxon>Lactuca</taxon>
    </lineage>
</organism>
<evidence type="ECO:0000313" key="2">
    <source>
        <dbReference type="Proteomes" id="UP001157418"/>
    </source>
</evidence>
<dbReference type="EMBL" id="CAKMRJ010004445">
    <property type="protein sequence ID" value="CAH1436876.1"/>
    <property type="molecule type" value="Genomic_DNA"/>
</dbReference>
<proteinExistence type="predicted"/>
<name>A0AAU9NGM2_9ASTR</name>
<comment type="caution">
    <text evidence="1">The sequence shown here is derived from an EMBL/GenBank/DDBJ whole genome shotgun (WGS) entry which is preliminary data.</text>
</comment>
<evidence type="ECO:0000313" key="1">
    <source>
        <dbReference type="EMBL" id="CAH1436876.1"/>
    </source>
</evidence>
<dbReference type="Proteomes" id="UP001157418">
    <property type="component" value="Unassembled WGS sequence"/>
</dbReference>
<sequence length="134" mass="15281">MSNSSIEALAMAGVDYNEWGMDFEEWERMEMGPPPPHLFSEDYEEDERVEGGVSMLTSIVDELCGAVENQSEDVFDDHDMSEDGDDDFQIPLPKYYNKIVKGGDGIKRLKMLVIVIIVMIRFLRKANSFNNVVH</sequence>
<keyword evidence="2" id="KW-1185">Reference proteome</keyword>
<protein>
    <submittedName>
        <fullName evidence="1">Uncharacterized protein</fullName>
    </submittedName>
</protein>
<reference evidence="1 2" key="1">
    <citation type="submission" date="2022-01" db="EMBL/GenBank/DDBJ databases">
        <authorList>
            <person name="Xiong W."/>
            <person name="Schranz E."/>
        </authorList>
    </citation>
    <scope>NUCLEOTIDE SEQUENCE [LARGE SCALE GENOMIC DNA]</scope>
</reference>
<gene>
    <name evidence="1" type="ORF">LVIROSA_LOCUS23225</name>
</gene>